<dbReference type="SUPFAM" id="SSF56801">
    <property type="entry name" value="Acetyl-CoA synthetase-like"/>
    <property type="match status" value="1"/>
</dbReference>
<accession>A0A1Y2CNK5</accession>
<sequence>MSLQKKSLQKKSLGILLDSQLTFNHLVDLLHESDIPAIRSVDGRKALTHRQLKTFIRSDVLTRFGITSASRVGLLLPEGPELGCCLIAVIACCCAIPINFNSTDEEVVSELKTLKATTLILSNMREDLVQRLVDSGITVLNLRGNSLTCGLFTLQQITPATESSCAIRAYRRTSYTMLPSDDTLVNLRSSRVRNQSRFLYVGKRATHQFAGSNLDHHAGPMDISMILRTSGTSGNKKTVPYT</sequence>
<dbReference type="AlphaFoldDB" id="A0A1Y2CNK5"/>
<keyword evidence="3" id="KW-1185">Reference proteome</keyword>
<organism evidence="2 3">
    <name type="scientific">Rhizoclosmatium globosum</name>
    <dbReference type="NCBI Taxonomy" id="329046"/>
    <lineage>
        <taxon>Eukaryota</taxon>
        <taxon>Fungi</taxon>
        <taxon>Fungi incertae sedis</taxon>
        <taxon>Chytridiomycota</taxon>
        <taxon>Chytridiomycota incertae sedis</taxon>
        <taxon>Chytridiomycetes</taxon>
        <taxon>Chytridiales</taxon>
        <taxon>Chytriomycetaceae</taxon>
        <taxon>Rhizoclosmatium</taxon>
    </lineage>
</organism>
<name>A0A1Y2CNK5_9FUNG</name>
<dbReference type="OrthoDB" id="10486567at2759"/>
<dbReference type="Proteomes" id="UP000193642">
    <property type="component" value="Unassembled WGS sequence"/>
</dbReference>
<dbReference type="Pfam" id="PF00501">
    <property type="entry name" value="AMP-binding"/>
    <property type="match status" value="1"/>
</dbReference>
<gene>
    <name evidence="2" type="ORF">BCR33DRAFT_37881</name>
</gene>
<dbReference type="GO" id="GO:0031956">
    <property type="term" value="F:medium-chain fatty acid-CoA ligase activity"/>
    <property type="evidence" value="ECO:0007669"/>
    <property type="project" value="TreeGrafter"/>
</dbReference>
<evidence type="ECO:0000313" key="3">
    <source>
        <dbReference type="Proteomes" id="UP000193642"/>
    </source>
</evidence>
<dbReference type="InterPro" id="IPR042099">
    <property type="entry name" value="ANL_N_sf"/>
</dbReference>
<proteinExistence type="predicted"/>
<dbReference type="Gene3D" id="3.40.50.12780">
    <property type="entry name" value="N-terminal domain of ligase-like"/>
    <property type="match status" value="1"/>
</dbReference>
<dbReference type="PANTHER" id="PTHR43201">
    <property type="entry name" value="ACYL-COA SYNTHETASE"/>
    <property type="match status" value="1"/>
</dbReference>
<dbReference type="GO" id="GO:0006631">
    <property type="term" value="P:fatty acid metabolic process"/>
    <property type="evidence" value="ECO:0007669"/>
    <property type="project" value="TreeGrafter"/>
</dbReference>
<dbReference type="PANTHER" id="PTHR43201:SF10">
    <property type="entry name" value="CARRIER DOMAIN-CONTAINING PROTEIN"/>
    <property type="match status" value="1"/>
</dbReference>
<reference evidence="2 3" key="1">
    <citation type="submission" date="2016-07" db="EMBL/GenBank/DDBJ databases">
        <title>Pervasive Adenine N6-methylation of Active Genes in Fungi.</title>
        <authorList>
            <consortium name="DOE Joint Genome Institute"/>
            <person name="Mondo S.J."/>
            <person name="Dannebaum R.O."/>
            <person name="Kuo R.C."/>
            <person name="Labutti K."/>
            <person name="Haridas S."/>
            <person name="Kuo A."/>
            <person name="Salamov A."/>
            <person name="Ahrendt S.R."/>
            <person name="Lipzen A."/>
            <person name="Sullivan W."/>
            <person name="Andreopoulos W.B."/>
            <person name="Clum A."/>
            <person name="Lindquist E."/>
            <person name="Daum C."/>
            <person name="Ramamoorthy G.K."/>
            <person name="Gryganskyi A."/>
            <person name="Culley D."/>
            <person name="Magnuson J.K."/>
            <person name="James T.Y."/>
            <person name="O'Malley M.A."/>
            <person name="Stajich J.E."/>
            <person name="Spatafora J.W."/>
            <person name="Visel A."/>
            <person name="Grigoriev I.V."/>
        </authorList>
    </citation>
    <scope>NUCLEOTIDE SEQUENCE [LARGE SCALE GENOMIC DNA]</scope>
    <source>
        <strain evidence="2 3">JEL800</strain>
    </source>
</reference>
<evidence type="ECO:0000313" key="2">
    <source>
        <dbReference type="EMBL" id="ORY48526.1"/>
    </source>
</evidence>
<feature type="domain" description="AMP-dependent synthetase/ligase" evidence="1">
    <location>
        <begin position="34"/>
        <end position="242"/>
    </location>
</feature>
<dbReference type="EMBL" id="MCGO01000011">
    <property type="protein sequence ID" value="ORY48526.1"/>
    <property type="molecule type" value="Genomic_DNA"/>
</dbReference>
<dbReference type="STRING" id="329046.A0A1Y2CNK5"/>
<evidence type="ECO:0000259" key="1">
    <source>
        <dbReference type="Pfam" id="PF00501"/>
    </source>
</evidence>
<dbReference type="InterPro" id="IPR000873">
    <property type="entry name" value="AMP-dep_synth/lig_dom"/>
</dbReference>
<protein>
    <recommendedName>
        <fullName evidence="1">AMP-dependent synthetase/ligase domain-containing protein</fullName>
    </recommendedName>
</protein>
<comment type="caution">
    <text evidence="2">The sequence shown here is derived from an EMBL/GenBank/DDBJ whole genome shotgun (WGS) entry which is preliminary data.</text>
</comment>